<feature type="region of interest" description="Disordered" evidence="5">
    <location>
        <begin position="1"/>
        <end position="29"/>
    </location>
</feature>
<dbReference type="AlphaFoldDB" id="A0A0C2FAJ5"/>
<dbReference type="FunFam" id="3.40.20.10:FF:000005">
    <property type="entry name" value="Gelsolin"/>
    <property type="match status" value="1"/>
</dbReference>
<dbReference type="EMBL" id="KN772072">
    <property type="protein sequence ID" value="KIH45560.1"/>
    <property type="molecule type" value="Genomic_DNA"/>
</dbReference>
<evidence type="ECO:0000259" key="6">
    <source>
        <dbReference type="Pfam" id="PF00626"/>
    </source>
</evidence>
<proteinExistence type="inferred from homology"/>
<dbReference type="GO" id="GO:0005546">
    <property type="term" value="F:phosphatidylinositol-4,5-bisphosphate binding"/>
    <property type="evidence" value="ECO:0007669"/>
    <property type="project" value="TreeGrafter"/>
</dbReference>
<name>A0A0C2FAJ5_9BILA</name>
<organism evidence="7 8">
    <name type="scientific">Ancylostoma duodenale</name>
    <dbReference type="NCBI Taxonomy" id="51022"/>
    <lineage>
        <taxon>Eukaryota</taxon>
        <taxon>Metazoa</taxon>
        <taxon>Ecdysozoa</taxon>
        <taxon>Nematoda</taxon>
        <taxon>Chromadorea</taxon>
        <taxon>Rhabditida</taxon>
        <taxon>Rhabditina</taxon>
        <taxon>Rhabditomorpha</taxon>
        <taxon>Strongyloidea</taxon>
        <taxon>Ancylostomatidae</taxon>
        <taxon>Ancylostomatinae</taxon>
        <taxon>Ancylostoma</taxon>
    </lineage>
</organism>
<dbReference type="InterPro" id="IPR007123">
    <property type="entry name" value="Gelsolin-like_dom"/>
</dbReference>
<feature type="domain" description="Gelsolin-like" evidence="6">
    <location>
        <begin position="57"/>
        <end position="130"/>
    </location>
</feature>
<evidence type="ECO:0000256" key="3">
    <source>
        <dbReference type="ARBA" id="ARBA00022737"/>
    </source>
</evidence>
<evidence type="ECO:0000256" key="1">
    <source>
        <dbReference type="ARBA" id="ARBA00008418"/>
    </source>
</evidence>
<keyword evidence="4" id="KW-0009">Actin-binding</keyword>
<dbReference type="Proteomes" id="UP000054047">
    <property type="component" value="Unassembled WGS sequence"/>
</dbReference>
<evidence type="ECO:0000256" key="2">
    <source>
        <dbReference type="ARBA" id="ARBA00022467"/>
    </source>
</evidence>
<evidence type="ECO:0000256" key="4">
    <source>
        <dbReference type="ARBA" id="ARBA00023203"/>
    </source>
</evidence>
<protein>
    <submittedName>
        <fullName evidence="7">Gelsolin repeat protein</fullName>
    </submittedName>
</protein>
<comment type="similarity">
    <text evidence="1">Belongs to the villin/gelsolin family.</text>
</comment>
<dbReference type="SUPFAM" id="SSF55753">
    <property type="entry name" value="Actin depolymerizing proteins"/>
    <property type="match status" value="1"/>
</dbReference>
<dbReference type="GO" id="GO:0051015">
    <property type="term" value="F:actin filament binding"/>
    <property type="evidence" value="ECO:0007669"/>
    <property type="project" value="InterPro"/>
</dbReference>
<dbReference type="InterPro" id="IPR029006">
    <property type="entry name" value="ADF-H/Gelsolin-like_dom_sf"/>
</dbReference>
<evidence type="ECO:0000313" key="8">
    <source>
        <dbReference type="Proteomes" id="UP000054047"/>
    </source>
</evidence>
<keyword evidence="8" id="KW-1185">Reference proteome</keyword>
<reference evidence="7 8" key="1">
    <citation type="submission" date="2013-12" db="EMBL/GenBank/DDBJ databases">
        <title>Draft genome of the parsitic nematode Ancylostoma duodenale.</title>
        <authorList>
            <person name="Mitreva M."/>
        </authorList>
    </citation>
    <scope>NUCLEOTIDE SEQUENCE [LARGE SCALE GENOMIC DNA]</scope>
    <source>
        <strain evidence="7 8">Zhejiang</strain>
    </source>
</reference>
<dbReference type="OrthoDB" id="6375767at2759"/>
<gene>
    <name evidence="7" type="ORF">ANCDUO_24399</name>
</gene>
<dbReference type="GO" id="GO:0005737">
    <property type="term" value="C:cytoplasm"/>
    <property type="evidence" value="ECO:0007669"/>
    <property type="project" value="TreeGrafter"/>
</dbReference>
<dbReference type="Gene3D" id="3.40.20.10">
    <property type="entry name" value="Severin"/>
    <property type="match status" value="1"/>
</dbReference>
<dbReference type="GO" id="GO:0051014">
    <property type="term" value="P:actin filament severing"/>
    <property type="evidence" value="ECO:0007669"/>
    <property type="project" value="TreeGrafter"/>
</dbReference>
<keyword evidence="3" id="KW-0677">Repeat</keyword>
<dbReference type="PANTHER" id="PTHR11977">
    <property type="entry name" value="VILLIN"/>
    <property type="match status" value="1"/>
</dbReference>
<evidence type="ECO:0000256" key="5">
    <source>
        <dbReference type="SAM" id="MobiDB-lite"/>
    </source>
</evidence>
<dbReference type="Pfam" id="PF00626">
    <property type="entry name" value="Gelsolin"/>
    <property type="match status" value="1"/>
</dbReference>
<dbReference type="InterPro" id="IPR007122">
    <property type="entry name" value="Villin/Gelsolin"/>
</dbReference>
<dbReference type="GO" id="GO:0015629">
    <property type="term" value="C:actin cytoskeleton"/>
    <property type="evidence" value="ECO:0007669"/>
    <property type="project" value="TreeGrafter"/>
</dbReference>
<evidence type="ECO:0000313" key="7">
    <source>
        <dbReference type="EMBL" id="KIH45560.1"/>
    </source>
</evidence>
<sequence>MSILSTPDRTKSLLIPKPHENGGFRNQFGEWEEGRKPRSFQARLYQVSDKRGRLAVEEISNFDQESLDGDDVMILDAQNSIYVWIGAGANPEEKEEAENTAQKYLQQGALPRPGDTTIEVVHQGEETPTFKGFFRKWDDNLFQNVN</sequence>
<dbReference type="PANTHER" id="PTHR11977:SF123">
    <property type="entry name" value="GELSOLIN"/>
    <property type="match status" value="1"/>
</dbReference>
<accession>A0A0C2FAJ5</accession>
<dbReference type="GO" id="GO:0051016">
    <property type="term" value="P:barbed-end actin filament capping"/>
    <property type="evidence" value="ECO:0007669"/>
    <property type="project" value="TreeGrafter"/>
</dbReference>
<dbReference type="CDD" id="cd11291">
    <property type="entry name" value="gelsolin_S6_like"/>
    <property type="match status" value="1"/>
</dbReference>
<dbReference type="GO" id="GO:0008154">
    <property type="term" value="P:actin polymerization or depolymerization"/>
    <property type="evidence" value="ECO:0007669"/>
    <property type="project" value="TreeGrafter"/>
</dbReference>
<dbReference type="SMART" id="SM00262">
    <property type="entry name" value="GEL"/>
    <property type="match status" value="1"/>
</dbReference>
<keyword evidence="2" id="KW-0117">Actin capping</keyword>